<feature type="compositionally biased region" description="Polar residues" evidence="1">
    <location>
        <begin position="1"/>
        <end position="22"/>
    </location>
</feature>
<dbReference type="Pfam" id="PF00651">
    <property type="entry name" value="BTB"/>
    <property type="match status" value="1"/>
</dbReference>
<dbReference type="SMART" id="SM00225">
    <property type="entry name" value="BTB"/>
    <property type="match status" value="1"/>
</dbReference>
<dbReference type="EMBL" id="VDMD01000001">
    <property type="protein sequence ID" value="TRM68919.1"/>
    <property type="molecule type" value="Genomic_DNA"/>
</dbReference>
<reference evidence="3 4" key="1">
    <citation type="journal article" date="2019" name="New Phytol.">
        <title>Comparative genomics reveals unique wood-decay strategies and fruiting body development in the Schizophyllaceae.</title>
        <authorList>
            <person name="Almasi E."/>
            <person name="Sahu N."/>
            <person name="Krizsan K."/>
            <person name="Balint B."/>
            <person name="Kovacs G.M."/>
            <person name="Kiss B."/>
            <person name="Cseklye J."/>
            <person name="Drula E."/>
            <person name="Henrissat B."/>
            <person name="Nagy I."/>
            <person name="Chovatia M."/>
            <person name="Adam C."/>
            <person name="LaButti K."/>
            <person name="Lipzen A."/>
            <person name="Riley R."/>
            <person name="Grigoriev I.V."/>
            <person name="Nagy L.G."/>
        </authorList>
    </citation>
    <scope>NUCLEOTIDE SEQUENCE [LARGE SCALE GENOMIC DNA]</scope>
    <source>
        <strain evidence="3 4">NL-1724</strain>
    </source>
</reference>
<dbReference type="SUPFAM" id="SSF54695">
    <property type="entry name" value="POZ domain"/>
    <property type="match status" value="1"/>
</dbReference>
<dbReference type="OrthoDB" id="3223099at2759"/>
<dbReference type="STRING" id="97359.A0A550CVV5"/>
<feature type="domain" description="BTB" evidence="2">
    <location>
        <begin position="55"/>
        <end position="120"/>
    </location>
</feature>
<name>A0A550CVV5_9AGAR</name>
<feature type="compositionally biased region" description="Polar residues" evidence="1">
    <location>
        <begin position="31"/>
        <end position="40"/>
    </location>
</feature>
<proteinExistence type="predicted"/>
<dbReference type="PROSITE" id="PS50097">
    <property type="entry name" value="BTB"/>
    <property type="match status" value="1"/>
</dbReference>
<feature type="region of interest" description="Disordered" evidence="1">
    <location>
        <begin position="1"/>
        <end position="40"/>
    </location>
</feature>
<evidence type="ECO:0000256" key="1">
    <source>
        <dbReference type="SAM" id="MobiDB-lite"/>
    </source>
</evidence>
<protein>
    <recommendedName>
        <fullName evidence="2">BTB domain-containing protein</fullName>
    </recommendedName>
</protein>
<comment type="caution">
    <text evidence="3">The sequence shown here is derived from an EMBL/GenBank/DDBJ whole genome shotgun (WGS) entry which is preliminary data.</text>
</comment>
<accession>A0A550CVV5</accession>
<dbReference type="CDD" id="cd18186">
    <property type="entry name" value="BTB_POZ_ZBTB_KLHL-like"/>
    <property type="match status" value="1"/>
</dbReference>
<dbReference type="Proteomes" id="UP000320762">
    <property type="component" value="Unassembled WGS sequence"/>
</dbReference>
<feature type="compositionally biased region" description="Basic and acidic residues" evidence="1">
    <location>
        <begin position="284"/>
        <end position="293"/>
    </location>
</feature>
<dbReference type="AlphaFoldDB" id="A0A550CVV5"/>
<organism evidence="3 4">
    <name type="scientific">Schizophyllum amplum</name>
    <dbReference type="NCBI Taxonomy" id="97359"/>
    <lineage>
        <taxon>Eukaryota</taxon>
        <taxon>Fungi</taxon>
        <taxon>Dikarya</taxon>
        <taxon>Basidiomycota</taxon>
        <taxon>Agaricomycotina</taxon>
        <taxon>Agaricomycetes</taxon>
        <taxon>Agaricomycetidae</taxon>
        <taxon>Agaricales</taxon>
        <taxon>Schizophyllaceae</taxon>
        <taxon>Schizophyllum</taxon>
    </lineage>
</organism>
<dbReference type="Gene3D" id="3.30.710.10">
    <property type="entry name" value="Potassium Channel Kv1.1, Chain A"/>
    <property type="match status" value="1"/>
</dbReference>
<gene>
    <name evidence="3" type="ORF">BD626DRAFT_2927</name>
</gene>
<evidence type="ECO:0000259" key="2">
    <source>
        <dbReference type="PROSITE" id="PS50097"/>
    </source>
</evidence>
<feature type="region of interest" description="Disordered" evidence="1">
    <location>
        <begin position="272"/>
        <end position="295"/>
    </location>
</feature>
<dbReference type="InterPro" id="IPR000210">
    <property type="entry name" value="BTB/POZ_dom"/>
</dbReference>
<sequence>MASRTSSVQSFASAEDMSSSFTPPSPDGDLSNHSSNTSQTSGHVCKSARFYLPDGNLELQLDDGTTYRVHRHFFDAHSPTFAAAYLDDTHATTIHLPDVSSVDLDRFLSLIYPSALGERDIEAVDEWTSVLRLATKWSIPSLRALAIREIEPKATAIDKVVIAREFDLGSSWLAPAISAICASPRWLEYSEAERLGLRSVVEIGRIREEQRSACVAGCPYDVAAAVFASPVLVPSPLVPPLPVVETVVQEEVASGALQVPDPETADDVTVEAQTSAHSEVAAKPPDDRVDPKLDSCTSDEPLERALFALKLHERSIDNESPATYRRREASMYRIIDDLITETIIPEGSEAFSYTFNKHVKSSLALRIVQRRLAGLIARQILQRPAQRMEDTSSSLQSPVQLLTVLLRCKSGLALRSAIAEGLELKGLNAWIPADQEDPIELDIPIPSRSDACNLTS</sequence>
<dbReference type="InterPro" id="IPR011333">
    <property type="entry name" value="SKP1/BTB/POZ_sf"/>
</dbReference>
<keyword evidence="4" id="KW-1185">Reference proteome</keyword>
<evidence type="ECO:0000313" key="3">
    <source>
        <dbReference type="EMBL" id="TRM68919.1"/>
    </source>
</evidence>
<evidence type="ECO:0000313" key="4">
    <source>
        <dbReference type="Proteomes" id="UP000320762"/>
    </source>
</evidence>